<feature type="compositionally biased region" description="Basic and acidic residues" evidence="1">
    <location>
        <begin position="1"/>
        <end position="19"/>
    </location>
</feature>
<protein>
    <submittedName>
        <fullName evidence="2">Uncharacterized protein</fullName>
    </submittedName>
</protein>
<sequence>MSDKTSDQEPRKSSQERRPYTAPRMVSIENLEAAANACNPPAGGKSTSGGCGNPGDPFTKPLGS</sequence>
<evidence type="ECO:0000313" key="3">
    <source>
        <dbReference type="Proteomes" id="UP000326287"/>
    </source>
</evidence>
<organism evidence="2 3">
    <name type="scientific">Halioglobus maricola</name>
    <dbReference type="NCBI Taxonomy" id="2601894"/>
    <lineage>
        <taxon>Bacteria</taxon>
        <taxon>Pseudomonadati</taxon>
        <taxon>Pseudomonadota</taxon>
        <taxon>Gammaproteobacteria</taxon>
        <taxon>Cellvibrionales</taxon>
        <taxon>Halieaceae</taxon>
        <taxon>Halioglobus</taxon>
    </lineage>
</organism>
<reference evidence="2 3" key="1">
    <citation type="submission" date="2019-02" db="EMBL/GenBank/DDBJ databases">
        <authorList>
            <person name="Li S.-H."/>
        </authorList>
    </citation>
    <scope>NUCLEOTIDE SEQUENCE [LARGE SCALE GENOMIC DNA]</scope>
    <source>
        <strain evidence="2 3">IMCC14385</strain>
    </source>
</reference>
<name>A0A5P9NGC1_9GAMM</name>
<gene>
    <name evidence="2" type="ORF">EY643_02375</name>
</gene>
<evidence type="ECO:0000256" key="1">
    <source>
        <dbReference type="SAM" id="MobiDB-lite"/>
    </source>
</evidence>
<feature type="region of interest" description="Disordered" evidence="1">
    <location>
        <begin position="1"/>
        <end position="24"/>
    </location>
</feature>
<dbReference type="KEGG" id="halc:EY643_02375"/>
<proteinExistence type="predicted"/>
<dbReference type="Proteomes" id="UP000326287">
    <property type="component" value="Chromosome"/>
</dbReference>
<feature type="region of interest" description="Disordered" evidence="1">
    <location>
        <begin position="36"/>
        <end position="64"/>
    </location>
</feature>
<accession>A0A5P9NGC1</accession>
<keyword evidence="3" id="KW-1185">Reference proteome</keyword>
<dbReference type="AlphaFoldDB" id="A0A5P9NGC1"/>
<dbReference type="EMBL" id="CP036422">
    <property type="protein sequence ID" value="QFU74589.1"/>
    <property type="molecule type" value="Genomic_DNA"/>
</dbReference>
<dbReference type="RefSeq" id="WP_152660701.1">
    <property type="nucleotide sequence ID" value="NZ_CP036422.1"/>
</dbReference>
<evidence type="ECO:0000313" key="2">
    <source>
        <dbReference type="EMBL" id="QFU74589.1"/>
    </source>
</evidence>